<dbReference type="GO" id="GO:0016787">
    <property type="term" value="F:hydrolase activity"/>
    <property type="evidence" value="ECO:0007669"/>
    <property type="project" value="UniProtKB-KW"/>
</dbReference>
<dbReference type="PANTHER" id="PTHR33653">
    <property type="entry name" value="RIBONUCLEASE VAPC2"/>
    <property type="match status" value="1"/>
</dbReference>
<evidence type="ECO:0000256" key="2">
    <source>
        <dbReference type="ARBA" id="ARBA00022649"/>
    </source>
</evidence>
<dbReference type="HAMAP" id="MF_00265">
    <property type="entry name" value="VapC_Nob1"/>
    <property type="match status" value="1"/>
</dbReference>
<dbReference type="GO" id="GO:0004540">
    <property type="term" value="F:RNA nuclease activity"/>
    <property type="evidence" value="ECO:0007669"/>
    <property type="project" value="InterPro"/>
</dbReference>
<name>A0A552WTY4_9MICO</name>
<evidence type="ECO:0000256" key="6">
    <source>
        <dbReference type="ARBA" id="ARBA00022842"/>
    </source>
</evidence>
<evidence type="ECO:0000256" key="4">
    <source>
        <dbReference type="ARBA" id="ARBA00022723"/>
    </source>
</evidence>
<keyword evidence="11" id="KW-1185">Reference proteome</keyword>
<proteinExistence type="inferred from homology"/>
<reference evidence="10 11" key="1">
    <citation type="submission" date="2019-07" db="EMBL/GenBank/DDBJ databases">
        <title>Georgenia wutianyii sp. nov. and Georgenia *** sp. nov. isolated from plateau pika (Ochotona curzoniae) in the Qinghai-Tibet plateau of China.</title>
        <authorList>
            <person name="Tian Z."/>
        </authorList>
    </citation>
    <scope>NUCLEOTIDE SEQUENCE [LARGE SCALE GENOMIC DNA]</scope>
    <source>
        <strain evidence="10 11">Z446</strain>
    </source>
</reference>
<dbReference type="Gene3D" id="3.40.50.1010">
    <property type="entry name" value="5'-nuclease"/>
    <property type="match status" value="1"/>
</dbReference>
<dbReference type="RefSeq" id="WP_143417724.1">
    <property type="nucleotide sequence ID" value="NZ_VJXR01000012.1"/>
</dbReference>
<organism evidence="10 11">
    <name type="scientific">Georgenia yuyongxinii</name>
    <dbReference type="NCBI Taxonomy" id="2589797"/>
    <lineage>
        <taxon>Bacteria</taxon>
        <taxon>Bacillati</taxon>
        <taxon>Actinomycetota</taxon>
        <taxon>Actinomycetes</taxon>
        <taxon>Micrococcales</taxon>
        <taxon>Bogoriellaceae</taxon>
        <taxon>Georgenia</taxon>
    </lineage>
</organism>
<dbReference type="GO" id="GO:0090729">
    <property type="term" value="F:toxin activity"/>
    <property type="evidence" value="ECO:0007669"/>
    <property type="project" value="UniProtKB-KW"/>
</dbReference>
<feature type="domain" description="PIN" evidence="9">
    <location>
        <begin position="5"/>
        <end position="122"/>
    </location>
</feature>
<evidence type="ECO:0000256" key="1">
    <source>
        <dbReference type="ARBA" id="ARBA00001946"/>
    </source>
</evidence>
<comment type="caution">
    <text evidence="10">The sequence shown here is derived from an EMBL/GenBank/DDBJ whole genome shotgun (WGS) entry which is preliminary data.</text>
</comment>
<evidence type="ECO:0000313" key="10">
    <source>
        <dbReference type="EMBL" id="TRW46234.1"/>
    </source>
</evidence>
<dbReference type="GO" id="GO:0000287">
    <property type="term" value="F:magnesium ion binding"/>
    <property type="evidence" value="ECO:0007669"/>
    <property type="project" value="UniProtKB-UniRule"/>
</dbReference>
<accession>A0A552WTY4</accession>
<keyword evidence="6 8" id="KW-0460">Magnesium</keyword>
<evidence type="ECO:0000313" key="11">
    <source>
        <dbReference type="Proteomes" id="UP000318693"/>
    </source>
</evidence>
<protein>
    <recommendedName>
        <fullName evidence="8">Ribonuclease VapC</fullName>
        <shortName evidence="8">RNase VapC</shortName>
        <ecNumber evidence="8">3.1.-.-</ecNumber>
    </recommendedName>
    <alternativeName>
        <fullName evidence="8">Toxin VapC</fullName>
    </alternativeName>
</protein>
<evidence type="ECO:0000256" key="7">
    <source>
        <dbReference type="ARBA" id="ARBA00038093"/>
    </source>
</evidence>
<dbReference type="InterPro" id="IPR050556">
    <property type="entry name" value="Type_II_TA_system_RNase"/>
</dbReference>
<keyword evidence="8" id="KW-0800">Toxin</keyword>
<keyword evidence="3 8" id="KW-0540">Nuclease</keyword>
<evidence type="ECO:0000259" key="9">
    <source>
        <dbReference type="Pfam" id="PF01850"/>
    </source>
</evidence>
<dbReference type="EC" id="3.1.-.-" evidence="8"/>
<evidence type="ECO:0000256" key="3">
    <source>
        <dbReference type="ARBA" id="ARBA00022722"/>
    </source>
</evidence>
<dbReference type="Pfam" id="PF01850">
    <property type="entry name" value="PIN"/>
    <property type="match status" value="1"/>
</dbReference>
<dbReference type="EMBL" id="VJXR01000012">
    <property type="protein sequence ID" value="TRW46234.1"/>
    <property type="molecule type" value="Genomic_DNA"/>
</dbReference>
<comment type="similarity">
    <text evidence="7 8">Belongs to the PINc/VapC protein family.</text>
</comment>
<dbReference type="PANTHER" id="PTHR33653:SF1">
    <property type="entry name" value="RIBONUCLEASE VAPC2"/>
    <property type="match status" value="1"/>
</dbReference>
<keyword evidence="4 8" id="KW-0479">Metal-binding</keyword>
<dbReference type="AlphaFoldDB" id="A0A552WTY4"/>
<dbReference type="InterPro" id="IPR022907">
    <property type="entry name" value="VapC_family"/>
</dbReference>
<sequence>MTTHLIDTSVLIEWLRDTSSRATAELERLRDAAGDLALTQPVVMEVLMGAPRGTELRTRRALARFPLLDVDLSDFEVAADLYRGAMQSGNTVRSSMDCVIAAVALRSGAVLVHRDRDFRRLAAIAPDLHCLDTLDEPVA</sequence>
<feature type="binding site" evidence="8">
    <location>
        <position position="7"/>
    </location>
    <ligand>
        <name>Mg(2+)</name>
        <dbReference type="ChEBI" id="CHEBI:18420"/>
    </ligand>
</feature>
<dbReference type="Proteomes" id="UP000318693">
    <property type="component" value="Unassembled WGS sequence"/>
</dbReference>
<evidence type="ECO:0000256" key="5">
    <source>
        <dbReference type="ARBA" id="ARBA00022801"/>
    </source>
</evidence>
<feature type="binding site" evidence="8">
    <location>
        <position position="97"/>
    </location>
    <ligand>
        <name>Mg(2+)</name>
        <dbReference type="ChEBI" id="CHEBI:18420"/>
    </ligand>
</feature>
<comment type="function">
    <text evidence="8">Toxic component of a toxin-antitoxin (TA) system. An RNase.</text>
</comment>
<comment type="cofactor">
    <cofactor evidence="1 8">
        <name>Mg(2+)</name>
        <dbReference type="ChEBI" id="CHEBI:18420"/>
    </cofactor>
</comment>
<keyword evidence="5 8" id="KW-0378">Hydrolase</keyword>
<dbReference type="SUPFAM" id="SSF88723">
    <property type="entry name" value="PIN domain-like"/>
    <property type="match status" value="1"/>
</dbReference>
<keyword evidence="2 8" id="KW-1277">Toxin-antitoxin system</keyword>
<dbReference type="InterPro" id="IPR002716">
    <property type="entry name" value="PIN_dom"/>
</dbReference>
<dbReference type="InterPro" id="IPR029060">
    <property type="entry name" value="PIN-like_dom_sf"/>
</dbReference>
<evidence type="ECO:0000256" key="8">
    <source>
        <dbReference type="HAMAP-Rule" id="MF_00265"/>
    </source>
</evidence>
<gene>
    <name evidence="8" type="primary">vapC</name>
    <name evidence="10" type="ORF">FJ693_06525</name>
</gene>